<reference evidence="1 2" key="2">
    <citation type="journal article" date="2010" name="Nucleic Acids Res.">
        <title>BeetleBase in 2010: revisions to provide comprehensive genomic information for Tribolium castaneum.</title>
        <authorList>
            <person name="Kim H.S."/>
            <person name="Murphy T."/>
            <person name="Xia J."/>
            <person name="Caragea D."/>
            <person name="Park Y."/>
            <person name="Beeman R.W."/>
            <person name="Lorenzen M.D."/>
            <person name="Butcher S."/>
            <person name="Manak J.R."/>
            <person name="Brown S.J."/>
        </authorList>
    </citation>
    <scope>GENOME REANNOTATION</scope>
    <source>
        <strain evidence="1 2">Georgia GA2</strain>
    </source>
</reference>
<keyword evidence="2" id="KW-1185">Reference proteome</keyword>
<name>D2A2U9_TRICA</name>
<sequence>MMRHKIVTILTVSLINAKPLGLNWDNMRCRDCKKSISCVLLSSYQYIGVIFGRRRILSSALLPNGKMGLHNVEVPLCLGYYQSHGRLAAYNTCNRRKVATLSTGEINEGSIRILARIISGDIGRSDVGK</sequence>
<reference evidence="1 2" key="1">
    <citation type="journal article" date="2008" name="Nature">
        <title>The genome of the model beetle and pest Tribolium castaneum.</title>
        <authorList>
            <consortium name="Tribolium Genome Sequencing Consortium"/>
            <person name="Richards S."/>
            <person name="Gibbs R.A."/>
            <person name="Weinstock G.M."/>
            <person name="Brown S.J."/>
            <person name="Denell R."/>
            <person name="Beeman R.W."/>
            <person name="Gibbs R."/>
            <person name="Beeman R.W."/>
            <person name="Brown S.J."/>
            <person name="Bucher G."/>
            <person name="Friedrich M."/>
            <person name="Grimmelikhuijzen C.J."/>
            <person name="Klingler M."/>
            <person name="Lorenzen M."/>
            <person name="Richards S."/>
            <person name="Roth S."/>
            <person name="Schroder R."/>
            <person name="Tautz D."/>
            <person name="Zdobnov E.M."/>
            <person name="Muzny D."/>
            <person name="Gibbs R.A."/>
            <person name="Weinstock G.M."/>
            <person name="Attaway T."/>
            <person name="Bell S."/>
            <person name="Buhay C.J."/>
            <person name="Chandrabose M.N."/>
            <person name="Chavez D."/>
            <person name="Clerk-Blankenburg K.P."/>
            <person name="Cree A."/>
            <person name="Dao M."/>
            <person name="Davis C."/>
            <person name="Chacko J."/>
            <person name="Dinh H."/>
            <person name="Dugan-Rocha S."/>
            <person name="Fowler G."/>
            <person name="Garner T.T."/>
            <person name="Garnes J."/>
            <person name="Gnirke A."/>
            <person name="Hawes A."/>
            <person name="Hernandez J."/>
            <person name="Hines S."/>
            <person name="Holder M."/>
            <person name="Hume J."/>
            <person name="Jhangiani S.N."/>
            <person name="Joshi V."/>
            <person name="Khan Z.M."/>
            <person name="Jackson L."/>
            <person name="Kovar C."/>
            <person name="Kowis A."/>
            <person name="Lee S."/>
            <person name="Lewis L.R."/>
            <person name="Margolis J."/>
            <person name="Morgan M."/>
            <person name="Nazareth L.V."/>
            <person name="Nguyen N."/>
            <person name="Okwuonu G."/>
            <person name="Parker D."/>
            <person name="Richards S."/>
            <person name="Ruiz S.J."/>
            <person name="Santibanez J."/>
            <person name="Savard J."/>
            <person name="Scherer S.E."/>
            <person name="Schneider B."/>
            <person name="Sodergren E."/>
            <person name="Tautz D."/>
            <person name="Vattahil S."/>
            <person name="Villasana D."/>
            <person name="White C.S."/>
            <person name="Wright R."/>
            <person name="Park Y."/>
            <person name="Beeman R.W."/>
            <person name="Lord J."/>
            <person name="Oppert B."/>
            <person name="Lorenzen M."/>
            <person name="Brown S."/>
            <person name="Wang L."/>
            <person name="Savard J."/>
            <person name="Tautz D."/>
            <person name="Richards S."/>
            <person name="Weinstock G."/>
            <person name="Gibbs R.A."/>
            <person name="Liu Y."/>
            <person name="Worley K."/>
            <person name="Weinstock G."/>
            <person name="Elsik C.G."/>
            <person name="Reese J.T."/>
            <person name="Elhaik E."/>
            <person name="Landan G."/>
            <person name="Graur D."/>
            <person name="Arensburger P."/>
            <person name="Atkinson P."/>
            <person name="Beeman R.W."/>
            <person name="Beidler J."/>
            <person name="Brown S.J."/>
            <person name="Demuth J.P."/>
            <person name="Drury D.W."/>
            <person name="Du Y.Z."/>
            <person name="Fujiwara H."/>
            <person name="Lorenzen M."/>
            <person name="Maselli V."/>
            <person name="Osanai M."/>
            <person name="Park Y."/>
            <person name="Robertson H.M."/>
            <person name="Tu Z."/>
            <person name="Wang J.J."/>
            <person name="Wang S."/>
            <person name="Richards S."/>
            <person name="Song H."/>
            <person name="Zhang L."/>
            <person name="Sodergren E."/>
            <person name="Werner D."/>
            <person name="Stanke M."/>
            <person name="Morgenstern B."/>
            <person name="Solovyev V."/>
            <person name="Kosarev P."/>
            <person name="Brown G."/>
            <person name="Chen H.C."/>
            <person name="Ermolaeva O."/>
            <person name="Hlavina W."/>
            <person name="Kapustin Y."/>
            <person name="Kiryutin B."/>
            <person name="Kitts P."/>
            <person name="Maglott D."/>
            <person name="Pruitt K."/>
            <person name="Sapojnikov V."/>
            <person name="Souvorov A."/>
            <person name="Mackey A.J."/>
            <person name="Waterhouse R.M."/>
            <person name="Wyder S."/>
            <person name="Zdobnov E.M."/>
            <person name="Zdobnov E.M."/>
            <person name="Wyder S."/>
            <person name="Kriventseva E.V."/>
            <person name="Kadowaki T."/>
            <person name="Bork P."/>
            <person name="Aranda M."/>
            <person name="Bao R."/>
            <person name="Beermann A."/>
            <person name="Berns N."/>
            <person name="Bolognesi R."/>
            <person name="Bonneton F."/>
            <person name="Bopp D."/>
            <person name="Brown S.J."/>
            <person name="Bucher G."/>
            <person name="Butts T."/>
            <person name="Chaumot A."/>
            <person name="Denell R.E."/>
            <person name="Ferrier D.E."/>
            <person name="Friedrich M."/>
            <person name="Gordon C.M."/>
            <person name="Jindra M."/>
            <person name="Klingler M."/>
            <person name="Lan Q."/>
            <person name="Lattorff H.M."/>
            <person name="Laudet V."/>
            <person name="von Levetsow C."/>
            <person name="Liu Z."/>
            <person name="Lutz R."/>
            <person name="Lynch J.A."/>
            <person name="da Fonseca R.N."/>
            <person name="Posnien N."/>
            <person name="Reuter R."/>
            <person name="Roth S."/>
            <person name="Savard J."/>
            <person name="Schinko J.B."/>
            <person name="Schmitt C."/>
            <person name="Schoppmeier M."/>
            <person name="Schroder R."/>
            <person name="Shippy T.D."/>
            <person name="Simonnet F."/>
            <person name="Marques-Souza H."/>
            <person name="Tautz D."/>
            <person name="Tomoyasu Y."/>
            <person name="Trauner J."/>
            <person name="Van der Zee M."/>
            <person name="Vervoort M."/>
            <person name="Wittkopp N."/>
            <person name="Wimmer E.A."/>
            <person name="Yang X."/>
            <person name="Jones A.K."/>
            <person name="Sattelle D.B."/>
            <person name="Ebert P.R."/>
            <person name="Nelson D."/>
            <person name="Scott J.G."/>
            <person name="Beeman R.W."/>
            <person name="Muthukrishnan S."/>
            <person name="Kramer K.J."/>
            <person name="Arakane Y."/>
            <person name="Beeman R.W."/>
            <person name="Zhu Q."/>
            <person name="Hogenkamp D."/>
            <person name="Dixit R."/>
            <person name="Oppert B."/>
            <person name="Jiang H."/>
            <person name="Zou Z."/>
            <person name="Marshall J."/>
            <person name="Elpidina E."/>
            <person name="Vinokurov K."/>
            <person name="Oppert C."/>
            <person name="Zou Z."/>
            <person name="Evans J."/>
            <person name="Lu Z."/>
            <person name="Zhao P."/>
            <person name="Sumathipala N."/>
            <person name="Altincicek B."/>
            <person name="Vilcinskas A."/>
            <person name="Williams M."/>
            <person name="Hultmark D."/>
            <person name="Hetru C."/>
            <person name="Jiang H."/>
            <person name="Grimmelikhuijzen C.J."/>
            <person name="Hauser F."/>
            <person name="Cazzamali G."/>
            <person name="Williamson M."/>
            <person name="Park Y."/>
            <person name="Li B."/>
            <person name="Tanaka Y."/>
            <person name="Predel R."/>
            <person name="Neupert S."/>
            <person name="Schachtner J."/>
            <person name="Verleyen P."/>
            <person name="Raible F."/>
            <person name="Bork P."/>
            <person name="Friedrich M."/>
            <person name="Walden K.K."/>
            <person name="Robertson H.M."/>
            <person name="Angeli S."/>
            <person name="Foret S."/>
            <person name="Bucher G."/>
            <person name="Schuetz S."/>
            <person name="Maleszka R."/>
            <person name="Wimmer E.A."/>
            <person name="Beeman R.W."/>
            <person name="Lorenzen M."/>
            <person name="Tomoyasu Y."/>
            <person name="Miller S.C."/>
            <person name="Grossmann D."/>
            <person name="Bucher G."/>
        </authorList>
    </citation>
    <scope>NUCLEOTIDE SEQUENCE [LARGE SCALE GENOMIC DNA]</scope>
    <source>
        <strain evidence="1 2">Georgia GA2</strain>
    </source>
</reference>
<protein>
    <submittedName>
        <fullName evidence="1">Uncharacterized protein</fullName>
    </submittedName>
</protein>
<evidence type="ECO:0000313" key="2">
    <source>
        <dbReference type="Proteomes" id="UP000007266"/>
    </source>
</evidence>
<proteinExistence type="predicted"/>
<evidence type="ECO:0000313" key="1">
    <source>
        <dbReference type="EMBL" id="EFA02001.1"/>
    </source>
</evidence>
<dbReference type="EMBL" id="KQ971338">
    <property type="protein sequence ID" value="EFA02001.1"/>
    <property type="molecule type" value="Genomic_DNA"/>
</dbReference>
<organism evidence="1 2">
    <name type="scientific">Tribolium castaneum</name>
    <name type="common">Red flour beetle</name>
    <dbReference type="NCBI Taxonomy" id="7070"/>
    <lineage>
        <taxon>Eukaryota</taxon>
        <taxon>Metazoa</taxon>
        <taxon>Ecdysozoa</taxon>
        <taxon>Arthropoda</taxon>
        <taxon>Hexapoda</taxon>
        <taxon>Insecta</taxon>
        <taxon>Pterygota</taxon>
        <taxon>Neoptera</taxon>
        <taxon>Endopterygota</taxon>
        <taxon>Coleoptera</taxon>
        <taxon>Polyphaga</taxon>
        <taxon>Cucujiformia</taxon>
        <taxon>Tenebrionidae</taxon>
        <taxon>Tenebrionidae incertae sedis</taxon>
        <taxon>Tribolium</taxon>
    </lineage>
</organism>
<accession>D2A2U9</accession>
<dbReference type="HOGENOM" id="CLU_1951544_0_0_1"/>
<gene>
    <name evidence="1" type="primary">GLEAN_07623</name>
    <name evidence="1" type="ORF">TcasGA2_TC007623</name>
</gene>
<dbReference type="Proteomes" id="UP000007266">
    <property type="component" value="Linkage group 4"/>
</dbReference>
<dbReference type="AlphaFoldDB" id="D2A2U9"/>
<dbReference type="InParanoid" id="D2A2U9"/>